<dbReference type="NCBIfam" id="TIGR03298">
    <property type="entry name" value="argP"/>
    <property type="match status" value="1"/>
</dbReference>
<keyword evidence="8" id="KW-1185">Reference proteome</keyword>
<dbReference type="NCBIfam" id="NF002964">
    <property type="entry name" value="PRK03635.1"/>
    <property type="match status" value="1"/>
</dbReference>
<comment type="similarity">
    <text evidence="1">Belongs to the LysR transcriptional regulatory family.</text>
</comment>
<dbReference type="InterPro" id="IPR017685">
    <property type="entry name" value="ArgP"/>
</dbReference>
<evidence type="ECO:0000256" key="2">
    <source>
        <dbReference type="ARBA" id="ARBA00023015"/>
    </source>
</evidence>
<dbReference type="Gene3D" id="3.40.190.290">
    <property type="match status" value="1"/>
</dbReference>
<evidence type="ECO:0000256" key="5">
    <source>
        <dbReference type="ARBA" id="ARBA00023163"/>
    </source>
</evidence>
<dbReference type="Pfam" id="PF00126">
    <property type="entry name" value="HTH_1"/>
    <property type="match status" value="1"/>
</dbReference>
<evidence type="ECO:0000256" key="4">
    <source>
        <dbReference type="ARBA" id="ARBA00023159"/>
    </source>
</evidence>
<dbReference type="KEGG" id="ccho:CCHOA_04825"/>
<keyword evidence="4" id="KW-0010">Activator</keyword>
<keyword evidence="5" id="KW-0804">Transcription</keyword>
<dbReference type="OrthoDB" id="3252676at2"/>
<evidence type="ECO:0000256" key="3">
    <source>
        <dbReference type="ARBA" id="ARBA00023125"/>
    </source>
</evidence>
<evidence type="ECO:0000313" key="7">
    <source>
        <dbReference type="EMBL" id="AZA13373.1"/>
    </source>
</evidence>
<keyword evidence="3" id="KW-0238">DNA-binding</keyword>
<dbReference type="Proteomes" id="UP000269019">
    <property type="component" value="Chromosome"/>
</dbReference>
<reference evidence="7 8" key="1">
    <citation type="submission" date="2018-11" db="EMBL/GenBank/DDBJ databases">
        <authorList>
            <person name="Kleinhagauer T."/>
            <person name="Glaeser S.P."/>
            <person name="Spergser J."/>
            <person name="Ruckert C."/>
            <person name="Kaempfer P."/>
            <person name="Busse H.-J."/>
        </authorList>
    </citation>
    <scope>NUCLEOTIDE SEQUENCE [LARGE SCALE GENOMIC DNA]</scope>
    <source>
        <strain evidence="7 8">200CH</strain>
    </source>
</reference>
<evidence type="ECO:0000256" key="1">
    <source>
        <dbReference type="ARBA" id="ARBA00009437"/>
    </source>
</evidence>
<dbReference type="InterPro" id="IPR005119">
    <property type="entry name" value="LysR_subst-bd"/>
</dbReference>
<protein>
    <submittedName>
        <fullName evidence="7">Putative HTH-type transcriptional regulator</fullName>
    </submittedName>
</protein>
<evidence type="ECO:0000313" key="8">
    <source>
        <dbReference type="Proteomes" id="UP000269019"/>
    </source>
</evidence>
<organism evidence="7 8">
    <name type="scientific">Corynebacterium choanae</name>
    <dbReference type="NCBI Taxonomy" id="1862358"/>
    <lineage>
        <taxon>Bacteria</taxon>
        <taxon>Bacillati</taxon>
        <taxon>Actinomycetota</taxon>
        <taxon>Actinomycetes</taxon>
        <taxon>Mycobacteriales</taxon>
        <taxon>Corynebacteriaceae</taxon>
        <taxon>Corynebacterium</taxon>
    </lineage>
</organism>
<dbReference type="Pfam" id="PF03466">
    <property type="entry name" value="LysR_substrate"/>
    <property type="match status" value="1"/>
</dbReference>
<evidence type="ECO:0000259" key="6">
    <source>
        <dbReference type="PROSITE" id="PS50931"/>
    </source>
</evidence>
<accession>A0A3G6J6I5</accession>
<dbReference type="SUPFAM" id="SSF46785">
    <property type="entry name" value="Winged helix' DNA-binding domain"/>
    <property type="match status" value="1"/>
</dbReference>
<feature type="domain" description="HTH lysR-type" evidence="6">
    <location>
        <begin position="1"/>
        <end position="57"/>
    </location>
</feature>
<dbReference type="PANTHER" id="PTHR30579:SF2">
    <property type="entry name" value="HTH-TYPE TRANSCRIPTIONAL REGULATOR ARGP"/>
    <property type="match status" value="1"/>
</dbReference>
<proteinExistence type="inferred from homology"/>
<dbReference type="EMBL" id="CP033896">
    <property type="protein sequence ID" value="AZA13373.1"/>
    <property type="molecule type" value="Genomic_DNA"/>
</dbReference>
<dbReference type="RefSeq" id="WP_123927385.1">
    <property type="nucleotide sequence ID" value="NZ_CP033896.1"/>
</dbReference>
<dbReference type="InterPro" id="IPR036388">
    <property type="entry name" value="WH-like_DNA-bd_sf"/>
</dbReference>
<dbReference type="AlphaFoldDB" id="A0A3G6J6I5"/>
<dbReference type="PROSITE" id="PS50931">
    <property type="entry name" value="HTH_LYSR"/>
    <property type="match status" value="1"/>
</dbReference>
<dbReference type="InterPro" id="IPR050176">
    <property type="entry name" value="LTTR"/>
</dbReference>
<dbReference type="GO" id="GO:0003700">
    <property type="term" value="F:DNA-binding transcription factor activity"/>
    <property type="evidence" value="ECO:0007669"/>
    <property type="project" value="InterPro"/>
</dbReference>
<name>A0A3G6J6I5_9CORY</name>
<dbReference type="InterPro" id="IPR000847">
    <property type="entry name" value="LysR_HTH_N"/>
</dbReference>
<gene>
    <name evidence="7" type="ORF">CCHOA_04825</name>
</gene>
<sequence>MNPVHLETLLAVLDEGSFEAAADHLAVTPSAVSQRMKALEQAAGRVLVRRVQPVTATEAGEILAQAARRMRLLQAETDAQMSDRLARVPLNVAVNADSLASWFRDVIAEVSSWDGSCLRLRLEDEAHSLTLLRRGDCVGAVTREAAPVSGCDTTPLGVMRYRALACPVMKEKYTLSDGTLDWSAMPALRFGPKDAIQDADLQGRLDYTPPNRRISEIPSSEAFLDAVRLGLGWGLIPDQQSAPLIASGELVTLDERVLVVPLYWQHWRLESPLLQQLTDTVVTAARHHLDPFDDTEVTPGVNVLQEPSGR</sequence>
<dbReference type="PANTHER" id="PTHR30579">
    <property type="entry name" value="TRANSCRIPTIONAL REGULATOR"/>
    <property type="match status" value="1"/>
</dbReference>
<dbReference type="GO" id="GO:0003677">
    <property type="term" value="F:DNA binding"/>
    <property type="evidence" value="ECO:0007669"/>
    <property type="project" value="UniProtKB-KW"/>
</dbReference>
<dbReference type="Gene3D" id="1.10.10.10">
    <property type="entry name" value="Winged helix-like DNA-binding domain superfamily/Winged helix DNA-binding domain"/>
    <property type="match status" value="1"/>
</dbReference>
<dbReference type="InterPro" id="IPR036390">
    <property type="entry name" value="WH_DNA-bd_sf"/>
</dbReference>
<keyword evidence="2" id="KW-0805">Transcription regulation</keyword>
<dbReference type="SUPFAM" id="SSF53850">
    <property type="entry name" value="Periplasmic binding protein-like II"/>
    <property type="match status" value="1"/>
</dbReference>